<dbReference type="PANTHER" id="PTHR11675:SF43">
    <property type="entry name" value="POLYPEPTIDE N-ACETYLGALACTOSAMINYLTRANSFERASE 1"/>
    <property type="match status" value="1"/>
</dbReference>
<dbReference type="OrthoDB" id="5947194at2759"/>
<reference evidence="3" key="1">
    <citation type="submission" date="2022-11" db="UniProtKB">
        <authorList>
            <consortium name="EnsemblMetazoa"/>
        </authorList>
    </citation>
    <scope>IDENTIFICATION</scope>
</reference>
<evidence type="ECO:0000313" key="3">
    <source>
        <dbReference type="EnsemblMetazoa" id="XP_020899119.1"/>
    </source>
</evidence>
<feature type="domain" description="Glycosyltransferase 2-like" evidence="2">
    <location>
        <begin position="146"/>
        <end position="332"/>
    </location>
</feature>
<dbReference type="GO" id="GO:0004653">
    <property type="term" value="F:polypeptide N-acetylgalactosaminyltransferase activity"/>
    <property type="evidence" value="ECO:0007669"/>
    <property type="project" value="TreeGrafter"/>
</dbReference>
<dbReference type="OMA" id="FVVHREY"/>
<dbReference type="EnsemblMetazoa" id="XM_021043460.2">
    <property type="protein sequence ID" value="XP_020899119.1"/>
    <property type="gene ID" value="LOC110237849"/>
</dbReference>
<accession>A0A913X542</accession>
<dbReference type="InterPro" id="IPR029044">
    <property type="entry name" value="Nucleotide-diphossugar_trans"/>
</dbReference>
<dbReference type="PANTHER" id="PTHR11675">
    <property type="entry name" value="N-ACETYLGALACTOSAMINYLTRANSFERASE"/>
    <property type="match status" value="1"/>
</dbReference>
<dbReference type="InterPro" id="IPR001173">
    <property type="entry name" value="Glyco_trans_2-like"/>
</dbReference>
<dbReference type="GO" id="GO:0006493">
    <property type="term" value="P:protein O-linked glycosylation"/>
    <property type="evidence" value="ECO:0007669"/>
    <property type="project" value="TreeGrafter"/>
</dbReference>
<proteinExistence type="predicted"/>
<dbReference type="Pfam" id="PF00535">
    <property type="entry name" value="Glycos_transf_2"/>
    <property type="match status" value="1"/>
</dbReference>
<name>A0A913X542_EXADI</name>
<evidence type="ECO:0000256" key="1">
    <source>
        <dbReference type="ARBA" id="ARBA00023157"/>
    </source>
</evidence>
<protein>
    <recommendedName>
        <fullName evidence="2">Glycosyltransferase 2-like domain-containing protein</fullName>
    </recommendedName>
</protein>
<dbReference type="RefSeq" id="XP_020899119.1">
    <property type="nucleotide sequence ID" value="XM_021043460.2"/>
</dbReference>
<keyword evidence="1" id="KW-1015">Disulfide bond</keyword>
<dbReference type="SUPFAM" id="SSF53448">
    <property type="entry name" value="Nucleotide-diphospho-sugar transferases"/>
    <property type="match status" value="1"/>
</dbReference>
<dbReference type="GO" id="GO:0005794">
    <property type="term" value="C:Golgi apparatus"/>
    <property type="evidence" value="ECO:0007669"/>
    <property type="project" value="TreeGrafter"/>
</dbReference>
<evidence type="ECO:0000259" key="2">
    <source>
        <dbReference type="Pfam" id="PF00535"/>
    </source>
</evidence>
<evidence type="ECO:0000313" key="4">
    <source>
        <dbReference type="Proteomes" id="UP000887567"/>
    </source>
</evidence>
<dbReference type="KEGG" id="epa:110237849"/>
<keyword evidence="4" id="KW-1185">Reference proteome</keyword>
<dbReference type="GeneID" id="110237849"/>
<sequence length="355" mass="40747">MSRSRKRYIVATIFLTSAFWLSIEVALLCYTNRLTNDDNQIISEGKSKVEGRRSWSLNETNTKLVTIEEFKSMYPNTIHFVSKQGENGAKVYNSPSEKETEQEQFRLYQFNELASSKISLLREIPDNRPKSCFNVMYPMSTLPTASVIVIFHNEAWSTLLRTVHTVLARSPPKFLLEIILVDDFSDKEKYSHLGEKLSSYVDELEKVHLLRTPKREGLIRARLFGAKKARGEVLVFLDSHCETNYGWLEPLLARIAADRTIVVAPDIEVIDLKTFGYAKGQGGDNRGIFNWELTFKWRGLPDYEKQRRKSDADPIRSPTMAGGLFAIDKSYFYELGAYDTAMSYWGGENVEISFR</sequence>
<dbReference type="Gene3D" id="3.90.550.10">
    <property type="entry name" value="Spore Coat Polysaccharide Biosynthesis Protein SpsA, Chain A"/>
    <property type="match status" value="1"/>
</dbReference>
<dbReference type="Proteomes" id="UP000887567">
    <property type="component" value="Unplaced"/>
</dbReference>
<dbReference type="AlphaFoldDB" id="A0A913X542"/>
<organism evidence="3 4">
    <name type="scientific">Exaiptasia diaphana</name>
    <name type="common">Tropical sea anemone</name>
    <name type="synonym">Aiptasia pulchella</name>
    <dbReference type="NCBI Taxonomy" id="2652724"/>
    <lineage>
        <taxon>Eukaryota</taxon>
        <taxon>Metazoa</taxon>
        <taxon>Cnidaria</taxon>
        <taxon>Anthozoa</taxon>
        <taxon>Hexacorallia</taxon>
        <taxon>Actiniaria</taxon>
        <taxon>Aiptasiidae</taxon>
        <taxon>Exaiptasia</taxon>
    </lineage>
</organism>